<evidence type="ECO:0000313" key="3">
    <source>
        <dbReference type="Proteomes" id="UP001375240"/>
    </source>
</evidence>
<feature type="compositionally biased region" description="Basic and acidic residues" evidence="1">
    <location>
        <begin position="1"/>
        <end position="23"/>
    </location>
</feature>
<name>A0AAV9UN27_9PEZI</name>
<accession>A0AAV9UN27</accession>
<sequence>MYKPNVKGEGKGERRESERKRPCSDTSDPALWSKVTVTARAKAKTSTAPPLKLLNQQIWPDPEPTRGSTPHVHCSHPPPSIIHIPSSLPTARNLQLQYRSVGEHAGSDKPTRQQAGQEDEIERQPSGSLGEIVSGGRRLTFPVH</sequence>
<proteinExistence type="predicted"/>
<dbReference type="AlphaFoldDB" id="A0AAV9UN27"/>
<keyword evidence="3" id="KW-1185">Reference proteome</keyword>
<dbReference type="EMBL" id="JAVHNQ010000007">
    <property type="protein sequence ID" value="KAK6341748.1"/>
    <property type="molecule type" value="Genomic_DNA"/>
</dbReference>
<evidence type="ECO:0000256" key="1">
    <source>
        <dbReference type="SAM" id="MobiDB-lite"/>
    </source>
</evidence>
<gene>
    <name evidence="2" type="ORF">TWF696_008812</name>
</gene>
<protein>
    <recommendedName>
        <fullName evidence="4">Prolactin receptor</fullName>
    </recommendedName>
</protein>
<organism evidence="2 3">
    <name type="scientific">Orbilia brochopaga</name>
    <dbReference type="NCBI Taxonomy" id="3140254"/>
    <lineage>
        <taxon>Eukaryota</taxon>
        <taxon>Fungi</taxon>
        <taxon>Dikarya</taxon>
        <taxon>Ascomycota</taxon>
        <taxon>Pezizomycotina</taxon>
        <taxon>Orbiliomycetes</taxon>
        <taxon>Orbiliales</taxon>
        <taxon>Orbiliaceae</taxon>
        <taxon>Orbilia</taxon>
    </lineage>
</organism>
<feature type="region of interest" description="Disordered" evidence="1">
    <location>
        <begin position="1"/>
        <end position="144"/>
    </location>
</feature>
<reference evidence="2 3" key="1">
    <citation type="submission" date="2019-10" db="EMBL/GenBank/DDBJ databases">
        <authorList>
            <person name="Palmer J.M."/>
        </authorList>
    </citation>
    <scope>NUCLEOTIDE SEQUENCE [LARGE SCALE GENOMIC DNA]</scope>
    <source>
        <strain evidence="2 3">TWF696</strain>
    </source>
</reference>
<evidence type="ECO:0008006" key="4">
    <source>
        <dbReference type="Google" id="ProtNLM"/>
    </source>
</evidence>
<feature type="compositionally biased region" description="Polar residues" evidence="1">
    <location>
        <begin position="44"/>
        <end position="58"/>
    </location>
</feature>
<comment type="caution">
    <text evidence="2">The sequence shown here is derived from an EMBL/GenBank/DDBJ whole genome shotgun (WGS) entry which is preliminary data.</text>
</comment>
<dbReference type="Proteomes" id="UP001375240">
    <property type="component" value="Unassembled WGS sequence"/>
</dbReference>
<evidence type="ECO:0000313" key="2">
    <source>
        <dbReference type="EMBL" id="KAK6341748.1"/>
    </source>
</evidence>
<feature type="compositionally biased region" description="Basic and acidic residues" evidence="1">
    <location>
        <begin position="101"/>
        <end position="111"/>
    </location>
</feature>